<gene>
    <name evidence="3" type="ORF">BU24DRAFT_481786</name>
</gene>
<dbReference type="GeneID" id="54290597"/>
<dbReference type="RefSeq" id="XP_033382684.1">
    <property type="nucleotide sequence ID" value="XM_033533200.1"/>
</dbReference>
<evidence type="ECO:0000256" key="2">
    <source>
        <dbReference type="SAM" id="MobiDB-lite"/>
    </source>
</evidence>
<protein>
    <submittedName>
        <fullName evidence="3">Uncharacterized protein</fullName>
    </submittedName>
</protein>
<keyword evidence="1" id="KW-0175">Coiled coil</keyword>
<name>A0A6A5XM80_9PLEO</name>
<sequence length="655" mass="71257">MPLLLAPYNDSMSLGQGFNSYTHELCIDKAVTVEQENIESEGSPAQDVTYTSRFVDKLSDVVNSMNISFSSSIKKGTVESNGSTSAIDETTFKDSNLNAVVRVKVTNQIISVNTKAEFNEIAGVIPGTPQFNDTYGDCYISGFIEGGEFNGIVSIKILDSTKTAKKIAEIKSALASPSNDELTLDAFGDNVNSNLTEKLRDSQTTISVSWQGGGQIKHAETQWNIDTMLAAAAAFPSNVAQKPQRTWAILTKYKANQSFVKKMAEKKHEISKVLQYDQVSTFTAELFDDFMDYKVLLNTLQDIISNRHEYTAQAGDNAIELTIANLLALKAAFRAEQSKIVQATEVLSRDPSILLRKANSLKGSGSTAVDDVIKKALQANLGRSVTKRQILTPPSPPADDGSTTTAEPDFDFSSLIPPEIFDDIMPKRIETPETQVGPLSALPTMLGLASAAPPPPATDGEVVGLPDGVMKQANSTLQTMLDLKEQELEDSVSKRNQYATKNQTLESELSELKVKTAADQIHIQMLTGERDTLKTNLVKAQEEKAEVLEAAKKSADAAKGAAEAAKKTKGDADTTHEEELRNMQLEANSYHASWKKVEGELSTEKAEVERLKGDKKVFKEFFASLERFQAVGPADMGNVTRMAALTLSVRAMGDN</sequence>
<dbReference type="Proteomes" id="UP000799778">
    <property type="component" value="Unassembled WGS sequence"/>
</dbReference>
<dbReference type="EMBL" id="ML978070">
    <property type="protein sequence ID" value="KAF2014345.1"/>
    <property type="molecule type" value="Genomic_DNA"/>
</dbReference>
<evidence type="ECO:0000313" key="4">
    <source>
        <dbReference type="Proteomes" id="UP000799778"/>
    </source>
</evidence>
<reference evidence="3" key="1">
    <citation type="journal article" date="2020" name="Stud. Mycol.">
        <title>101 Dothideomycetes genomes: a test case for predicting lifestyles and emergence of pathogens.</title>
        <authorList>
            <person name="Haridas S."/>
            <person name="Albert R."/>
            <person name="Binder M."/>
            <person name="Bloem J."/>
            <person name="Labutti K."/>
            <person name="Salamov A."/>
            <person name="Andreopoulos B."/>
            <person name="Baker S."/>
            <person name="Barry K."/>
            <person name="Bills G."/>
            <person name="Bluhm B."/>
            <person name="Cannon C."/>
            <person name="Castanera R."/>
            <person name="Culley D."/>
            <person name="Daum C."/>
            <person name="Ezra D."/>
            <person name="Gonzalez J."/>
            <person name="Henrissat B."/>
            <person name="Kuo A."/>
            <person name="Liang C."/>
            <person name="Lipzen A."/>
            <person name="Lutzoni F."/>
            <person name="Magnuson J."/>
            <person name="Mondo S."/>
            <person name="Nolan M."/>
            <person name="Ohm R."/>
            <person name="Pangilinan J."/>
            <person name="Park H.-J."/>
            <person name="Ramirez L."/>
            <person name="Alfaro M."/>
            <person name="Sun H."/>
            <person name="Tritt A."/>
            <person name="Yoshinaga Y."/>
            <person name="Zwiers L.-H."/>
            <person name="Turgeon B."/>
            <person name="Goodwin S."/>
            <person name="Spatafora J."/>
            <person name="Crous P."/>
            <person name="Grigoriev I."/>
        </authorList>
    </citation>
    <scope>NUCLEOTIDE SEQUENCE</scope>
    <source>
        <strain evidence="3">CBS 175.79</strain>
    </source>
</reference>
<dbReference type="OrthoDB" id="3231004at2759"/>
<organism evidence="3 4">
    <name type="scientific">Aaosphaeria arxii CBS 175.79</name>
    <dbReference type="NCBI Taxonomy" id="1450172"/>
    <lineage>
        <taxon>Eukaryota</taxon>
        <taxon>Fungi</taxon>
        <taxon>Dikarya</taxon>
        <taxon>Ascomycota</taxon>
        <taxon>Pezizomycotina</taxon>
        <taxon>Dothideomycetes</taxon>
        <taxon>Pleosporomycetidae</taxon>
        <taxon>Pleosporales</taxon>
        <taxon>Pleosporales incertae sedis</taxon>
        <taxon>Aaosphaeria</taxon>
    </lineage>
</organism>
<evidence type="ECO:0000313" key="3">
    <source>
        <dbReference type="EMBL" id="KAF2014345.1"/>
    </source>
</evidence>
<proteinExistence type="predicted"/>
<keyword evidence="4" id="KW-1185">Reference proteome</keyword>
<feature type="region of interest" description="Disordered" evidence="2">
    <location>
        <begin position="385"/>
        <end position="412"/>
    </location>
</feature>
<feature type="coiled-coil region" evidence="1">
    <location>
        <begin position="495"/>
        <end position="568"/>
    </location>
</feature>
<evidence type="ECO:0000256" key="1">
    <source>
        <dbReference type="SAM" id="Coils"/>
    </source>
</evidence>
<accession>A0A6A5XM80</accession>
<dbReference type="AlphaFoldDB" id="A0A6A5XM80"/>